<comment type="caution">
    <text evidence="6">The sequence shown here is derived from an EMBL/GenBank/DDBJ whole genome shotgun (WGS) entry which is preliminary data.</text>
</comment>
<dbReference type="InterPro" id="IPR032508">
    <property type="entry name" value="FecR_C"/>
</dbReference>
<feature type="domain" description="FecR N-terminal" evidence="4">
    <location>
        <begin position="19"/>
        <end position="57"/>
    </location>
</feature>
<reference evidence="7" key="1">
    <citation type="journal article" date="2019" name="Int. J. Syst. Evol. Microbiol.">
        <title>The Global Catalogue of Microorganisms (GCM) 10K type strain sequencing project: providing services to taxonomists for standard genome sequencing and annotation.</title>
        <authorList>
            <consortium name="The Broad Institute Genomics Platform"/>
            <consortium name="The Broad Institute Genome Sequencing Center for Infectious Disease"/>
            <person name="Wu L."/>
            <person name="Ma J."/>
        </authorList>
    </citation>
    <scope>NUCLEOTIDE SEQUENCE [LARGE SCALE GENOMIC DNA]</scope>
    <source>
        <strain evidence="7">CGMCC 1.10759</strain>
    </source>
</reference>
<evidence type="ECO:0000259" key="3">
    <source>
        <dbReference type="Pfam" id="PF04773"/>
    </source>
</evidence>
<keyword evidence="2" id="KW-1133">Transmembrane helix</keyword>
<dbReference type="Pfam" id="PF16220">
    <property type="entry name" value="DUF4880"/>
    <property type="match status" value="1"/>
</dbReference>
<evidence type="ECO:0000313" key="7">
    <source>
        <dbReference type="Proteomes" id="UP001595904"/>
    </source>
</evidence>
<sequence length="367" mass="39968">MNLSTDSSSNTAEAVEDMAAAWFWKKDSGHWTEQDQAEFEVWLNGSTAHRIAYLRLRAGWKGAARLQALGAGIPRGAVPPPGRWGNDLFPGGKNAAKQNPASALPQDSEGRDASKFKPLRWAVAIMAILAVAVTFYAHNTHLLWANQYSTAVGELDTISLADGSRVTLNTDTRIDVDLSNKERRIDLRRGEAFFVVAKDATRPFVVYVDDKRVTAVGTQFSVRRDADDIQVVVTEGHVQLEQASAVITLSKLAGRPGRPATALAAGAIARTAKSDVLVQGGSAPEAEQLLSWRNGYLVFEATPLADAVAEFNRYSARKIVIDDPSLSALRISGNFRSSNADGFLWLLKSGFHVKIEEGDDRVHLNTR</sequence>
<dbReference type="InterPro" id="IPR012373">
    <property type="entry name" value="Ferrdict_sens_TM"/>
</dbReference>
<feature type="region of interest" description="Disordered" evidence="1">
    <location>
        <begin position="86"/>
        <end position="112"/>
    </location>
</feature>
<dbReference type="InterPro" id="IPR032623">
    <property type="entry name" value="FecR_N"/>
</dbReference>
<accession>A0ABV8T2U6</accession>
<evidence type="ECO:0000313" key="6">
    <source>
        <dbReference type="EMBL" id="MFC4314224.1"/>
    </source>
</evidence>
<dbReference type="Pfam" id="PF16344">
    <property type="entry name" value="FecR_C"/>
    <property type="match status" value="1"/>
</dbReference>
<evidence type="ECO:0000256" key="1">
    <source>
        <dbReference type="SAM" id="MobiDB-lite"/>
    </source>
</evidence>
<dbReference type="InterPro" id="IPR006860">
    <property type="entry name" value="FecR"/>
</dbReference>
<organism evidence="6 7">
    <name type="scientific">Steroidobacter flavus</name>
    <dbReference type="NCBI Taxonomy" id="1842136"/>
    <lineage>
        <taxon>Bacteria</taxon>
        <taxon>Pseudomonadati</taxon>
        <taxon>Pseudomonadota</taxon>
        <taxon>Gammaproteobacteria</taxon>
        <taxon>Steroidobacterales</taxon>
        <taxon>Steroidobacteraceae</taxon>
        <taxon>Steroidobacter</taxon>
    </lineage>
</organism>
<feature type="transmembrane region" description="Helical" evidence="2">
    <location>
        <begin position="119"/>
        <end position="137"/>
    </location>
</feature>
<keyword evidence="2" id="KW-0472">Membrane</keyword>
<feature type="domain" description="Protein FecR C-terminal" evidence="5">
    <location>
        <begin position="296"/>
        <end position="362"/>
    </location>
</feature>
<dbReference type="PANTHER" id="PTHR30273">
    <property type="entry name" value="PERIPLASMIC SIGNAL SENSOR AND SIGMA FACTOR ACTIVATOR FECR-RELATED"/>
    <property type="match status" value="1"/>
</dbReference>
<evidence type="ECO:0000259" key="5">
    <source>
        <dbReference type="Pfam" id="PF16344"/>
    </source>
</evidence>
<feature type="domain" description="FecR protein" evidence="3">
    <location>
        <begin position="147"/>
        <end position="239"/>
    </location>
</feature>
<dbReference type="PANTHER" id="PTHR30273:SF2">
    <property type="entry name" value="PROTEIN FECR"/>
    <property type="match status" value="1"/>
</dbReference>
<name>A0ABV8T2U6_9GAMM</name>
<keyword evidence="7" id="KW-1185">Reference proteome</keyword>
<dbReference type="Gene3D" id="2.60.120.1440">
    <property type="match status" value="1"/>
</dbReference>
<dbReference type="EMBL" id="JBHSDU010000015">
    <property type="protein sequence ID" value="MFC4314224.1"/>
    <property type="molecule type" value="Genomic_DNA"/>
</dbReference>
<dbReference type="Gene3D" id="3.55.50.30">
    <property type="match status" value="1"/>
</dbReference>
<dbReference type="Proteomes" id="UP001595904">
    <property type="component" value="Unassembled WGS sequence"/>
</dbReference>
<gene>
    <name evidence="6" type="ORF">ACFPN2_34485</name>
</gene>
<proteinExistence type="predicted"/>
<dbReference type="RefSeq" id="WP_380605232.1">
    <property type="nucleotide sequence ID" value="NZ_JBHSDU010000015.1"/>
</dbReference>
<dbReference type="Pfam" id="PF04773">
    <property type="entry name" value="FecR"/>
    <property type="match status" value="1"/>
</dbReference>
<dbReference type="PIRSF" id="PIRSF018266">
    <property type="entry name" value="FecR"/>
    <property type="match status" value="1"/>
</dbReference>
<keyword evidence="2" id="KW-0812">Transmembrane</keyword>
<evidence type="ECO:0000259" key="4">
    <source>
        <dbReference type="Pfam" id="PF16220"/>
    </source>
</evidence>
<protein>
    <submittedName>
        <fullName evidence="6">FecR family protein</fullName>
    </submittedName>
</protein>
<evidence type="ECO:0000256" key="2">
    <source>
        <dbReference type="SAM" id="Phobius"/>
    </source>
</evidence>